<gene>
    <name evidence="1" type="ORF">ACFPIJ_01010</name>
</gene>
<evidence type="ECO:0000313" key="2">
    <source>
        <dbReference type="Proteomes" id="UP001595912"/>
    </source>
</evidence>
<dbReference type="EMBL" id="JBHSIU010000004">
    <property type="protein sequence ID" value="MFC4996400.1"/>
    <property type="molecule type" value="Genomic_DNA"/>
</dbReference>
<protein>
    <submittedName>
        <fullName evidence="1">Uncharacterized protein</fullName>
    </submittedName>
</protein>
<reference evidence="2" key="1">
    <citation type="journal article" date="2019" name="Int. J. Syst. Evol. Microbiol.">
        <title>The Global Catalogue of Microorganisms (GCM) 10K type strain sequencing project: providing services to taxonomists for standard genome sequencing and annotation.</title>
        <authorList>
            <consortium name="The Broad Institute Genomics Platform"/>
            <consortium name="The Broad Institute Genome Sequencing Center for Infectious Disease"/>
            <person name="Wu L."/>
            <person name="Ma J."/>
        </authorList>
    </citation>
    <scope>NUCLEOTIDE SEQUENCE [LARGE SCALE GENOMIC DNA]</scope>
    <source>
        <strain evidence="2">CGMCC 4.7152</strain>
    </source>
</reference>
<accession>A0ABV9VJ34</accession>
<name>A0ABV9VJ34_9ACTN</name>
<comment type="caution">
    <text evidence="1">The sequence shown here is derived from an EMBL/GenBank/DDBJ whole genome shotgun (WGS) entry which is preliminary data.</text>
</comment>
<sequence length="79" mass="8699">MSTTAHQYQSDFARRNFSAGEASGEAKAVLVVLDARGVAVSEEHRTLIADCTDQDQLETWLRRVGTAEKIQDLGDQFAD</sequence>
<dbReference type="Proteomes" id="UP001595912">
    <property type="component" value="Unassembled WGS sequence"/>
</dbReference>
<organism evidence="1 2">
    <name type="scientific">Dactylosporangium cerinum</name>
    <dbReference type="NCBI Taxonomy" id="1434730"/>
    <lineage>
        <taxon>Bacteria</taxon>
        <taxon>Bacillati</taxon>
        <taxon>Actinomycetota</taxon>
        <taxon>Actinomycetes</taxon>
        <taxon>Micromonosporales</taxon>
        <taxon>Micromonosporaceae</taxon>
        <taxon>Dactylosporangium</taxon>
    </lineage>
</organism>
<keyword evidence="2" id="KW-1185">Reference proteome</keyword>
<evidence type="ECO:0000313" key="1">
    <source>
        <dbReference type="EMBL" id="MFC4996400.1"/>
    </source>
</evidence>
<proteinExistence type="predicted"/>